<dbReference type="SUPFAM" id="SSF53822">
    <property type="entry name" value="Periplasmic binding protein-like I"/>
    <property type="match status" value="1"/>
</dbReference>
<evidence type="ECO:0000256" key="3">
    <source>
        <dbReference type="ARBA" id="ARBA00022989"/>
    </source>
</evidence>
<dbReference type="EMBL" id="KB307090">
    <property type="protein sequence ID" value="ELT99214.1"/>
    <property type="molecule type" value="Genomic_DNA"/>
</dbReference>
<evidence type="ECO:0000256" key="4">
    <source>
        <dbReference type="ARBA" id="ARBA00023136"/>
    </source>
</evidence>
<dbReference type="OrthoDB" id="425344at2759"/>
<gene>
    <name evidence="8" type="ORF">CAPTEDRAFT_202414</name>
</gene>
<keyword evidence="10" id="KW-1185">Reference proteome</keyword>
<reference evidence="8 10" key="2">
    <citation type="journal article" date="2013" name="Nature">
        <title>Insights into bilaterian evolution from three spiralian genomes.</title>
        <authorList>
            <person name="Simakov O."/>
            <person name="Marletaz F."/>
            <person name="Cho S.J."/>
            <person name="Edsinger-Gonzales E."/>
            <person name="Havlak P."/>
            <person name="Hellsten U."/>
            <person name="Kuo D.H."/>
            <person name="Larsson T."/>
            <person name="Lv J."/>
            <person name="Arendt D."/>
            <person name="Savage R."/>
            <person name="Osoegawa K."/>
            <person name="de Jong P."/>
            <person name="Grimwood J."/>
            <person name="Chapman J.A."/>
            <person name="Shapiro H."/>
            <person name="Aerts A."/>
            <person name="Otillar R.P."/>
            <person name="Terry A.Y."/>
            <person name="Boore J.L."/>
            <person name="Grigoriev I.V."/>
            <person name="Lindberg D.R."/>
            <person name="Seaver E.C."/>
            <person name="Weisblat D.A."/>
            <person name="Putnam N.H."/>
            <person name="Rokhsar D.S."/>
        </authorList>
    </citation>
    <scope>NUCLEOTIDE SEQUENCE</scope>
    <source>
        <strain evidence="8 10">I ESC-2004</strain>
    </source>
</reference>
<organism evidence="8">
    <name type="scientific">Capitella teleta</name>
    <name type="common">Polychaete worm</name>
    <dbReference type="NCBI Taxonomy" id="283909"/>
    <lineage>
        <taxon>Eukaryota</taxon>
        <taxon>Metazoa</taxon>
        <taxon>Spiralia</taxon>
        <taxon>Lophotrochozoa</taxon>
        <taxon>Annelida</taxon>
        <taxon>Polychaeta</taxon>
        <taxon>Sedentaria</taxon>
        <taxon>Scolecida</taxon>
        <taxon>Capitellidae</taxon>
        <taxon>Capitella</taxon>
    </lineage>
</organism>
<evidence type="ECO:0000259" key="7">
    <source>
        <dbReference type="Pfam" id="PF01094"/>
    </source>
</evidence>
<sequence length="228" mass="25548">MTSIAAGDWHICIPNGNGFVCVIYGNYKTKGRRVLHTVVHHSLRSPAVKTARSVSQIAGTSDECKDDEPEMIAGVVAAPSSVTSIQVANLLKLFRIPQVSFFSTSPALSSEQRYPFFMRTIPSDLYQAEVMVRLVKLFNWTYVSVVYEESSYGQEGFSAVNDRLKQEKICIAHTDKLIKDSGVAVASEYDKIVHRLRVKSNARGKCRLSLQATRLMSFFLSRGHRLWI</sequence>
<reference evidence="10" key="1">
    <citation type="submission" date="2012-12" db="EMBL/GenBank/DDBJ databases">
        <authorList>
            <person name="Hellsten U."/>
            <person name="Grimwood J."/>
            <person name="Chapman J.A."/>
            <person name="Shapiro H."/>
            <person name="Aerts A."/>
            <person name="Otillar R.P."/>
            <person name="Terry A.Y."/>
            <person name="Boore J.L."/>
            <person name="Simakov O."/>
            <person name="Marletaz F."/>
            <person name="Cho S.-J."/>
            <person name="Edsinger-Gonzales E."/>
            <person name="Havlak P."/>
            <person name="Kuo D.-H."/>
            <person name="Larsson T."/>
            <person name="Lv J."/>
            <person name="Arendt D."/>
            <person name="Savage R."/>
            <person name="Osoegawa K."/>
            <person name="de Jong P."/>
            <person name="Lindberg D.R."/>
            <person name="Seaver E.C."/>
            <person name="Weisblat D.A."/>
            <person name="Putnam N.H."/>
            <person name="Grigoriev I.V."/>
            <person name="Rokhsar D.S."/>
        </authorList>
    </citation>
    <scope>NUCLEOTIDE SEQUENCE</scope>
    <source>
        <strain evidence="10">I ESC-2004</strain>
    </source>
</reference>
<keyword evidence="2" id="KW-0812">Transmembrane</keyword>
<keyword evidence="4" id="KW-0472">Membrane</keyword>
<reference evidence="9" key="3">
    <citation type="submission" date="2015-06" db="UniProtKB">
        <authorList>
            <consortium name="EnsemblMetazoa"/>
        </authorList>
    </citation>
    <scope>IDENTIFICATION</scope>
</reference>
<keyword evidence="5" id="KW-0675">Receptor</keyword>
<dbReference type="InterPro" id="IPR050726">
    <property type="entry name" value="mGluR"/>
</dbReference>
<evidence type="ECO:0000256" key="2">
    <source>
        <dbReference type="ARBA" id="ARBA00022692"/>
    </source>
</evidence>
<dbReference type="HOGENOM" id="CLU_106002_0_0_1"/>
<evidence type="ECO:0000313" key="10">
    <source>
        <dbReference type="Proteomes" id="UP000014760"/>
    </source>
</evidence>
<dbReference type="AlphaFoldDB" id="R7TZM3"/>
<dbReference type="InterPro" id="IPR001828">
    <property type="entry name" value="ANF_lig-bd_rcpt"/>
</dbReference>
<dbReference type="GO" id="GO:0016020">
    <property type="term" value="C:membrane"/>
    <property type="evidence" value="ECO:0007669"/>
    <property type="project" value="UniProtKB-SubCell"/>
</dbReference>
<dbReference type="Proteomes" id="UP000014760">
    <property type="component" value="Unassembled WGS sequence"/>
</dbReference>
<evidence type="ECO:0000256" key="1">
    <source>
        <dbReference type="ARBA" id="ARBA00004141"/>
    </source>
</evidence>
<dbReference type="PRINTS" id="PR00248">
    <property type="entry name" value="GPCRMGR"/>
</dbReference>
<dbReference type="GO" id="GO:0004930">
    <property type="term" value="F:G protein-coupled receptor activity"/>
    <property type="evidence" value="ECO:0007669"/>
    <property type="project" value="InterPro"/>
</dbReference>
<keyword evidence="3" id="KW-1133">Transmembrane helix</keyword>
<dbReference type="InterPro" id="IPR028082">
    <property type="entry name" value="Peripla_BP_I"/>
</dbReference>
<comment type="subcellular location">
    <subcellularLocation>
        <location evidence="1">Membrane</location>
        <topology evidence="1">Multi-pass membrane protein</topology>
    </subcellularLocation>
</comment>
<accession>R7TZM3</accession>
<evidence type="ECO:0000256" key="6">
    <source>
        <dbReference type="ARBA" id="ARBA00023180"/>
    </source>
</evidence>
<feature type="domain" description="Receptor ligand binding region" evidence="7">
    <location>
        <begin position="61"/>
        <end position="203"/>
    </location>
</feature>
<dbReference type="PANTHER" id="PTHR24060">
    <property type="entry name" value="METABOTROPIC GLUTAMATE RECEPTOR"/>
    <property type="match status" value="1"/>
</dbReference>
<name>R7TZM3_CAPTE</name>
<evidence type="ECO:0000256" key="5">
    <source>
        <dbReference type="ARBA" id="ARBA00023170"/>
    </source>
</evidence>
<dbReference type="EMBL" id="AMQN01010124">
    <property type="status" value="NOT_ANNOTATED_CDS"/>
    <property type="molecule type" value="Genomic_DNA"/>
</dbReference>
<dbReference type="Pfam" id="PF01094">
    <property type="entry name" value="ANF_receptor"/>
    <property type="match status" value="1"/>
</dbReference>
<evidence type="ECO:0000313" key="9">
    <source>
        <dbReference type="EnsemblMetazoa" id="CapteP202414"/>
    </source>
</evidence>
<dbReference type="InterPro" id="IPR000337">
    <property type="entry name" value="GPCR_3"/>
</dbReference>
<proteinExistence type="predicted"/>
<keyword evidence="6" id="KW-0325">Glycoprotein</keyword>
<dbReference type="EnsemblMetazoa" id="CapteT202414">
    <property type="protein sequence ID" value="CapteP202414"/>
    <property type="gene ID" value="CapteG202414"/>
</dbReference>
<dbReference type="Gene3D" id="3.40.50.2300">
    <property type="match status" value="2"/>
</dbReference>
<dbReference type="STRING" id="283909.R7TZM3"/>
<protein>
    <recommendedName>
        <fullName evidence="7">Receptor ligand binding region domain-containing protein</fullName>
    </recommendedName>
</protein>
<evidence type="ECO:0000313" key="8">
    <source>
        <dbReference type="EMBL" id="ELT99214.1"/>
    </source>
</evidence>